<evidence type="ECO:0000313" key="2">
    <source>
        <dbReference type="Proteomes" id="UP001295423"/>
    </source>
</evidence>
<name>A0AAD2FIT8_9STRA</name>
<dbReference type="GO" id="GO:0020037">
    <property type="term" value="F:heme binding"/>
    <property type="evidence" value="ECO:0007669"/>
    <property type="project" value="InterPro"/>
</dbReference>
<evidence type="ECO:0000313" key="1">
    <source>
        <dbReference type="EMBL" id="CAJ1942136.1"/>
    </source>
</evidence>
<keyword evidence="2" id="KW-1185">Reference proteome</keyword>
<gene>
    <name evidence="1" type="ORF">CYCCA115_LOCUS7796</name>
</gene>
<comment type="caution">
    <text evidence="1">The sequence shown here is derived from an EMBL/GenBank/DDBJ whole genome shotgun (WGS) entry which is preliminary data.</text>
</comment>
<dbReference type="AlphaFoldDB" id="A0AAD2FIT8"/>
<dbReference type="Gene3D" id="1.10.490.10">
    <property type="entry name" value="Globins"/>
    <property type="match status" value="1"/>
</dbReference>
<reference evidence="1" key="1">
    <citation type="submission" date="2023-08" db="EMBL/GenBank/DDBJ databases">
        <authorList>
            <person name="Audoor S."/>
            <person name="Bilcke G."/>
        </authorList>
    </citation>
    <scope>NUCLEOTIDE SEQUENCE</scope>
</reference>
<dbReference type="GO" id="GO:0019825">
    <property type="term" value="F:oxygen binding"/>
    <property type="evidence" value="ECO:0007669"/>
    <property type="project" value="InterPro"/>
</dbReference>
<dbReference type="Proteomes" id="UP001295423">
    <property type="component" value="Unassembled WGS sequence"/>
</dbReference>
<proteinExistence type="predicted"/>
<organism evidence="1 2">
    <name type="scientific">Cylindrotheca closterium</name>
    <dbReference type="NCBI Taxonomy" id="2856"/>
    <lineage>
        <taxon>Eukaryota</taxon>
        <taxon>Sar</taxon>
        <taxon>Stramenopiles</taxon>
        <taxon>Ochrophyta</taxon>
        <taxon>Bacillariophyta</taxon>
        <taxon>Bacillariophyceae</taxon>
        <taxon>Bacillariophycidae</taxon>
        <taxon>Bacillariales</taxon>
        <taxon>Bacillariaceae</taxon>
        <taxon>Cylindrotheca</taxon>
    </lineage>
</organism>
<dbReference type="EMBL" id="CAKOGP040001112">
    <property type="protein sequence ID" value="CAJ1942136.1"/>
    <property type="molecule type" value="Genomic_DNA"/>
</dbReference>
<protein>
    <submittedName>
        <fullName evidence="1">Uncharacterized protein</fullName>
    </submittedName>
</protein>
<accession>A0AAD2FIT8</accession>
<dbReference type="InterPro" id="IPR012292">
    <property type="entry name" value="Globin/Proto"/>
</dbReference>
<sequence>MNDNFSSVVITKNEDTNNYETRFLDDVVVPERENFRFRKLVSNKRKRRSSTIVDQMGGEFRLQALVMYLSQRVLGDSRLSSVFGSFSLKALALLLGDMMWYALDDSFDACIEEKKHLKSKLLKKLCRLGLMDEAEYFDILAEHFLNSMRMCSFRNTRIITQLGDRFLSLRAALQEVADRIAVKTTKFPATLFAFLRNPISWCTTQSHRSVISDSHQS</sequence>